<dbReference type="Pfam" id="PF08905">
    <property type="entry name" value="DUF1850"/>
    <property type="match status" value="1"/>
</dbReference>
<reference evidence="2 3" key="1">
    <citation type="journal article" date="2014" name="PLoS Genet.">
        <title>Phylogenetically driven sequencing of extremely halophilic archaea reveals strategies for static and dynamic osmo-response.</title>
        <authorList>
            <person name="Becker E.A."/>
            <person name="Seitzer P.M."/>
            <person name="Tritt A."/>
            <person name="Larsen D."/>
            <person name="Krusor M."/>
            <person name="Yao A.I."/>
            <person name="Wu D."/>
            <person name="Madern D."/>
            <person name="Eisen J.A."/>
            <person name="Darling A.E."/>
            <person name="Facciotti M.T."/>
        </authorList>
    </citation>
    <scope>NUCLEOTIDE SEQUENCE [LARGE SCALE GENOMIC DNA]</scope>
    <source>
        <strain evidence="2 3">DSM 18795</strain>
    </source>
</reference>
<accession>L9XUT6</accession>
<comment type="caution">
    <text evidence="2">The sequence shown here is derived from an EMBL/GenBank/DDBJ whole genome shotgun (WGS) entry which is preliminary data.</text>
</comment>
<dbReference type="EMBL" id="AOIA01000033">
    <property type="protein sequence ID" value="ELY64393.1"/>
    <property type="molecule type" value="Genomic_DNA"/>
</dbReference>
<feature type="compositionally biased region" description="Basic and acidic residues" evidence="1">
    <location>
        <begin position="164"/>
        <end position="176"/>
    </location>
</feature>
<dbReference type="STRING" id="1227498.C492_05675"/>
<dbReference type="AlphaFoldDB" id="L9XUT6"/>
<evidence type="ECO:0000313" key="2">
    <source>
        <dbReference type="EMBL" id="ELY64393.1"/>
    </source>
</evidence>
<organism evidence="2 3">
    <name type="scientific">Natronococcus jeotgali DSM 18795</name>
    <dbReference type="NCBI Taxonomy" id="1227498"/>
    <lineage>
        <taxon>Archaea</taxon>
        <taxon>Methanobacteriati</taxon>
        <taxon>Methanobacteriota</taxon>
        <taxon>Stenosarchaea group</taxon>
        <taxon>Halobacteria</taxon>
        <taxon>Halobacteriales</taxon>
        <taxon>Natrialbaceae</taxon>
        <taxon>Natronococcus</taxon>
    </lineage>
</organism>
<evidence type="ECO:0008006" key="4">
    <source>
        <dbReference type="Google" id="ProtNLM"/>
    </source>
</evidence>
<evidence type="ECO:0000313" key="3">
    <source>
        <dbReference type="Proteomes" id="UP000011531"/>
    </source>
</evidence>
<keyword evidence="3" id="KW-1185">Reference proteome</keyword>
<evidence type="ECO:0000256" key="1">
    <source>
        <dbReference type="SAM" id="MobiDB-lite"/>
    </source>
</evidence>
<gene>
    <name evidence="2" type="ORF">C492_05675</name>
</gene>
<dbReference type="OrthoDB" id="212141at2157"/>
<protein>
    <recommendedName>
        <fullName evidence="4">DUF1850 domain-containing protein</fullName>
    </recommendedName>
</protein>
<name>L9XUT6_9EURY</name>
<dbReference type="RefSeq" id="WP_008421293.1">
    <property type="nucleotide sequence ID" value="NZ_AOIA01000033.1"/>
</dbReference>
<dbReference type="Proteomes" id="UP000011531">
    <property type="component" value="Unassembled WGS sequence"/>
</dbReference>
<dbReference type="PROSITE" id="PS51318">
    <property type="entry name" value="TAT"/>
    <property type="match status" value="1"/>
</dbReference>
<dbReference type="InterPro" id="IPR015001">
    <property type="entry name" value="DUF1850"/>
</dbReference>
<proteinExistence type="predicted"/>
<dbReference type="PATRIC" id="fig|1227498.3.peg.1166"/>
<dbReference type="InterPro" id="IPR006311">
    <property type="entry name" value="TAT_signal"/>
</dbReference>
<feature type="region of interest" description="Disordered" evidence="1">
    <location>
        <begin position="157"/>
        <end position="176"/>
    </location>
</feature>
<sequence>MDHPTRRALLVSAAALSGATAVTAASVADRTLVVADADSRERLFEIPVDQGQEVTLAYTHSVEKTPIEDVYVVDGSRLRADRSVFHSFGAGLPTSDIERTAEGYVVEGSTVHDELRVAPGEIAGHELIVGERRYPLAEVADGRVVLFLTDRGIGDAVAGGTRGSESKRTHHERQQE</sequence>